<evidence type="ECO:0008006" key="5">
    <source>
        <dbReference type="Google" id="ProtNLM"/>
    </source>
</evidence>
<keyword evidence="2" id="KW-0472">Membrane</keyword>
<feature type="transmembrane region" description="Helical" evidence="2">
    <location>
        <begin position="122"/>
        <end position="148"/>
    </location>
</feature>
<evidence type="ECO:0000313" key="3">
    <source>
        <dbReference type="EMBL" id="NGM11678.1"/>
    </source>
</evidence>
<dbReference type="Proteomes" id="UP000478148">
    <property type="component" value="Unassembled WGS sequence"/>
</dbReference>
<dbReference type="EMBL" id="SAIY01000001">
    <property type="protein sequence ID" value="NGM11678.1"/>
    <property type="molecule type" value="Genomic_DNA"/>
</dbReference>
<proteinExistence type="predicted"/>
<evidence type="ECO:0000256" key="1">
    <source>
        <dbReference type="SAM" id="MobiDB-lite"/>
    </source>
</evidence>
<protein>
    <recommendedName>
        <fullName evidence="5">Flagellar basal body-associated protein FliL</fullName>
    </recommendedName>
</protein>
<organism evidence="3 4">
    <name type="scientific">Verrucosispora sioxanthis</name>
    <dbReference type="NCBI Taxonomy" id="2499994"/>
    <lineage>
        <taxon>Bacteria</taxon>
        <taxon>Bacillati</taxon>
        <taxon>Actinomycetota</taxon>
        <taxon>Actinomycetes</taxon>
        <taxon>Micromonosporales</taxon>
        <taxon>Micromonosporaceae</taxon>
        <taxon>Micromonospora</taxon>
    </lineage>
</organism>
<keyword evidence="2" id="KW-0812">Transmembrane</keyword>
<dbReference type="RefSeq" id="WP_164445549.1">
    <property type="nucleotide sequence ID" value="NZ_SAIY01000001.1"/>
</dbReference>
<keyword evidence="2" id="KW-1133">Transmembrane helix</keyword>
<reference evidence="3 4" key="1">
    <citation type="submission" date="2020-02" db="EMBL/GenBank/DDBJ databases">
        <title>Draft Genome Sequence of Verrucosispora sp. Strain CWR15, Isolated from Gulf of Mexico Sponge.</title>
        <authorList>
            <person name="Kennedy S.J."/>
            <person name="Cella E."/>
            <person name="Azarian T."/>
            <person name="Baker B.J."/>
            <person name="Shaw L.N."/>
        </authorList>
    </citation>
    <scope>NUCLEOTIDE SEQUENCE [LARGE SCALE GENOMIC DNA]</scope>
    <source>
        <strain evidence="3 4">CWR15</strain>
    </source>
</reference>
<gene>
    <name evidence="3" type="ORF">ENC19_02770</name>
</gene>
<sequence>MSHPSDEHHNPPPAGPYPPPGTYPNPAPGAYPQPGQAPYPQPGQAPYPAAGTQPAPPQQPGGQPAPGAYPPPAYPPPSQPYPTGSGFPGPGPAGPGFAAPGLADAGPVGAGPVGPPKKKFRVWMIVLIVLAVLLVLCGGGGAAIWFAVKDDVSEAVDASRTRMVAPATVAGRPKLTEPELQQAADEMLSDIRSTVSNETSAVAAFYGSPTGENLVMIAGASGLMSDPKQELDALVQGLSAGIALRNMTSVDAGPLGGEARCGDGQTEGVPLGVCTWADRGSVGLIVLFFSSRADAQAEFVAIRGQIQQRE</sequence>
<keyword evidence="4" id="KW-1185">Reference proteome</keyword>
<evidence type="ECO:0000256" key="2">
    <source>
        <dbReference type="SAM" id="Phobius"/>
    </source>
</evidence>
<feature type="compositionally biased region" description="Basic and acidic residues" evidence="1">
    <location>
        <begin position="1"/>
        <end position="10"/>
    </location>
</feature>
<dbReference type="AlphaFoldDB" id="A0A6M1KP30"/>
<feature type="region of interest" description="Disordered" evidence="1">
    <location>
        <begin position="1"/>
        <end position="98"/>
    </location>
</feature>
<accession>A0A6M1KP30</accession>
<name>A0A6M1KP30_9ACTN</name>
<feature type="compositionally biased region" description="Pro residues" evidence="1">
    <location>
        <begin position="67"/>
        <end position="80"/>
    </location>
</feature>
<comment type="caution">
    <text evidence="3">The sequence shown here is derived from an EMBL/GenBank/DDBJ whole genome shotgun (WGS) entry which is preliminary data.</text>
</comment>
<evidence type="ECO:0000313" key="4">
    <source>
        <dbReference type="Proteomes" id="UP000478148"/>
    </source>
</evidence>
<feature type="compositionally biased region" description="Pro residues" evidence="1">
    <location>
        <begin position="11"/>
        <end position="45"/>
    </location>
</feature>